<feature type="compositionally biased region" description="Basic and acidic residues" evidence="1">
    <location>
        <begin position="16"/>
        <end position="26"/>
    </location>
</feature>
<feature type="compositionally biased region" description="Polar residues" evidence="1">
    <location>
        <begin position="1"/>
        <end position="15"/>
    </location>
</feature>
<comment type="caution">
    <text evidence="4">The sequence shown here is derived from an EMBL/GenBank/DDBJ whole genome shotgun (WGS) entry which is preliminary data.</text>
</comment>
<evidence type="ECO:0000313" key="2">
    <source>
        <dbReference type="EMBL" id="EAI5407892.1"/>
    </source>
</evidence>
<evidence type="ECO:0000313" key="3">
    <source>
        <dbReference type="EMBL" id="EAK0452359.1"/>
    </source>
</evidence>
<accession>A0A5L4L2G8</accession>
<dbReference type="AlphaFoldDB" id="A0A5L4L2G8"/>
<gene>
    <name evidence="3" type="ORF">AAH17_01600</name>
    <name evidence="4" type="ORF">AAH24_00555</name>
    <name evidence="2" type="ORF">BVH53_04170</name>
</gene>
<sequence length="615" mass="68912">MIITNNNQAAQSQITQKDEKKEEKKDLKSEISSKTIFKKDVIQNADIPLSKLDLELNKLTNKLLNALKASNEEGGYKPKILAEVKMAQVAPNLAKDLNELSKALKSEPSLIKLANKLDEFLKPVEHIKNTNMAQTIKDTGIMLEAKIAQSLNPQTLPTSIKELLSLMKNVSNKQLENSFLNLAKDESTDIAKNFENLKNILQNAKDKNQQIIQTSNFKGLIDTHAKLENAIKYLDKLSNLMQTKSDKLNIKSVEVQMPKVLDQITQIVKNSEQILSKINFELPNLKDIKEIKNEFIKTINNIKTEIENIKSSLKKDHDIALNRDPKQIAAQKLDATTKQAVQAVQKEAAPNTQINLSNLINSLSSETSQNQVANINLSIMTKEISTDANSLNLQEKLNLAAKKLSNIMNFFDKNSVDAKNNVTEIKHLLKAALRAGNDIDKIIPFDENTSFKNLQNDIKGALLNIKEATANQQSLNNINQNVNRLITQIEMHQLISFAQNSVQTYLPYTWDGLESSTVAFKHGKKNKFYAKIDLNFIKFGSISVVLGLFDTKYIDISILTGTDEFKNIILSSSKELKSAITNLGLIVSSFTLANKSKFEPYNEEKAFDLGFNVKA</sequence>
<organism evidence="4">
    <name type="scientific">Campylobacter fetus</name>
    <dbReference type="NCBI Taxonomy" id="196"/>
    <lineage>
        <taxon>Bacteria</taxon>
        <taxon>Pseudomonadati</taxon>
        <taxon>Campylobacterota</taxon>
        <taxon>Epsilonproteobacteria</taxon>
        <taxon>Campylobacterales</taxon>
        <taxon>Campylobacteraceae</taxon>
        <taxon>Campylobacter</taxon>
    </lineage>
</organism>
<feature type="region of interest" description="Disordered" evidence="1">
    <location>
        <begin position="1"/>
        <end position="26"/>
    </location>
</feature>
<evidence type="ECO:0000313" key="4">
    <source>
        <dbReference type="EMBL" id="EAK0467865.1"/>
    </source>
</evidence>
<reference evidence="4 5" key="1">
    <citation type="submission" date="2018-05" db="EMBL/GenBank/DDBJ databases">
        <authorList>
            <consortium name="PulseNet: The National Subtyping Network for Foodborne Disease Surveillance"/>
            <person name="Tarr C.L."/>
            <person name="Trees E."/>
            <person name="Katz L.S."/>
            <person name="Carleton-Romer H.A."/>
            <person name="Stroika S."/>
            <person name="Kucerova Z."/>
            <person name="Roache K.F."/>
            <person name="Sabol A.L."/>
            <person name="Besser J."/>
            <person name="Gerner-Smidt P."/>
        </authorList>
    </citation>
    <scope>NUCLEOTIDE SEQUENCE</scope>
    <source>
        <strain evidence="3">2014D-0197</strain>
        <strain evidence="2 5">2016D-0221</strain>
        <strain evidence="4">D4313</strain>
    </source>
</reference>
<proteinExistence type="predicted"/>
<dbReference type="Proteomes" id="UP000557842">
    <property type="component" value="Unassembled WGS sequence"/>
</dbReference>
<dbReference type="EMBL" id="AACCXM010000001">
    <property type="protein sequence ID" value="EAK0467865.1"/>
    <property type="molecule type" value="Genomic_DNA"/>
</dbReference>
<evidence type="ECO:0000256" key="1">
    <source>
        <dbReference type="SAM" id="MobiDB-lite"/>
    </source>
</evidence>
<name>A0A5L4L2G8_CAMFE</name>
<dbReference type="EMBL" id="AABQDW010000005">
    <property type="protein sequence ID" value="EAI5407892.1"/>
    <property type="molecule type" value="Genomic_DNA"/>
</dbReference>
<protein>
    <recommendedName>
        <fullName evidence="6">Flagellar hook-length control protein FliK</fullName>
    </recommendedName>
</protein>
<dbReference type="EMBL" id="AACCXK010000002">
    <property type="protein sequence ID" value="EAK0452359.1"/>
    <property type="molecule type" value="Genomic_DNA"/>
</dbReference>
<evidence type="ECO:0008006" key="6">
    <source>
        <dbReference type="Google" id="ProtNLM"/>
    </source>
</evidence>
<dbReference type="RefSeq" id="WP_065844135.1">
    <property type="nucleotide sequence ID" value="NZ_AABUZP020000005.1"/>
</dbReference>
<evidence type="ECO:0000313" key="5">
    <source>
        <dbReference type="Proteomes" id="UP000557842"/>
    </source>
</evidence>